<sequence>GPIWGDAGFYCHHWPVRAVERYTGPWNKTLSNTIIVIGNEADPITPLVCAKNVADALGDSAVLIEQDDYGHSSLAMRSNCTVAALQDYFVHNKLPTQDIFCGTNQVLFPTLEGNITKTTVARAKTASKFKFRKSL</sequence>
<evidence type="ECO:0000313" key="3">
    <source>
        <dbReference type="Proteomes" id="UP000663846"/>
    </source>
</evidence>
<feature type="non-terminal residue" evidence="2">
    <location>
        <position position="1"/>
    </location>
</feature>
<dbReference type="Pfam" id="PF08386">
    <property type="entry name" value="Abhydrolase_4"/>
    <property type="match status" value="1"/>
</dbReference>
<feature type="domain" description="Peptidase S33 tripeptidyl aminopeptidase-like C-terminal" evidence="1">
    <location>
        <begin position="7"/>
        <end position="101"/>
    </location>
</feature>
<protein>
    <recommendedName>
        <fullName evidence="1">Peptidase S33 tripeptidyl aminopeptidase-like C-terminal domain-containing protein</fullName>
    </recommendedName>
</protein>
<organism evidence="2 3">
    <name type="scientific">Rhizoctonia solani</name>
    <dbReference type="NCBI Taxonomy" id="456999"/>
    <lineage>
        <taxon>Eukaryota</taxon>
        <taxon>Fungi</taxon>
        <taxon>Dikarya</taxon>
        <taxon>Basidiomycota</taxon>
        <taxon>Agaricomycotina</taxon>
        <taxon>Agaricomycetes</taxon>
        <taxon>Cantharellales</taxon>
        <taxon>Ceratobasidiaceae</taxon>
        <taxon>Rhizoctonia</taxon>
    </lineage>
</organism>
<dbReference type="Proteomes" id="UP000663846">
    <property type="component" value="Unassembled WGS sequence"/>
</dbReference>
<dbReference type="InterPro" id="IPR013595">
    <property type="entry name" value="Pept_S33_TAP-like_C"/>
</dbReference>
<proteinExistence type="predicted"/>
<evidence type="ECO:0000259" key="1">
    <source>
        <dbReference type="Pfam" id="PF08386"/>
    </source>
</evidence>
<dbReference type="EMBL" id="CAJMWS010000021">
    <property type="protein sequence ID" value="CAE6339635.1"/>
    <property type="molecule type" value="Genomic_DNA"/>
</dbReference>
<gene>
    <name evidence="2" type="ORF">RDB_LOCUS3010</name>
</gene>
<dbReference type="AlphaFoldDB" id="A0A8H2ZWH8"/>
<comment type="caution">
    <text evidence="2">The sequence shown here is derived from an EMBL/GenBank/DDBJ whole genome shotgun (WGS) entry which is preliminary data.</text>
</comment>
<evidence type="ECO:0000313" key="2">
    <source>
        <dbReference type="EMBL" id="CAE6339635.1"/>
    </source>
</evidence>
<reference evidence="2" key="1">
    <citation type="submission" date="2021-01" db="EMBL/GenBank/DDBJ databases">
        <authorList>
            <person name="Kaushik A."/>
        </authorList>
    </citation>
    <scope>NUCLEOTIDE SEQUENCE</scope>
    <source>
        <strain evidence="2">AG1-1C</strain>
    </source>
</reference>
<accession>A0A8H2ZWH8</accession>
<name>A0A8H2ZWH8_9AGAM</name>